<dbReference type="CDD" id="cd00038">
    <property type="entry name" value="CAP_ED"/>
    <property type="match status" value="1"/>
</dbReference>
<dbReference type="Gene3D" id="2.60.120.10">
    <property type="entry name" value="Jelly Rolls"/>
    <property type="match status" value="1"/>
</dbReference>
<dbReference type="InterPro" id="IPR018490">
    <property type="entry name" value="cNMP-bd_dom_sf"/>
</dbReference>
<name>A0ABV2T995_9BACT</name>
<gene>
    <name evidence="2" type="ORF">ABR189_17515</name>
</gene>
<dbReference type="EMBL" id="JBEXAC010000002">
    <property type="protein sequence ID" value="MET6999190.1"/>
    <property type="molecule type" value="Genomic_DNA"/>
</dbReference>
<organism evidence="2 3">
    <name type="scientific">Chitinophaga defluvii</name>
    <dbReference type="NCBI Taxonomy" id="3163343"/>
    <lineage>
        <taxon>Bacteria</taxon>
        <taxon>Pseudomonadati</taxon>
        <taxon>Bacteroidota</taxon>
        <taxon>Chitinophagia</taxon>
        <taxon>Chitinophagales</taxon>
        <taxon>Chitinophagaceae</taxon>
        <taxon>Chitinophaga</taxon>
    </lineage>
</organism>
<evidence type="ECO:0000313" key="3">
    <source>
        <dbReference type="Proteomes" id="UP001549749"/>
    </source>
</evidence>
<evidence type="ECO:0000259" key="1">
    <source>
        <dbReference type="PROSITE" id="PS50042"/>
    </source>
</evidence>
<proteinExistence type="predicted"/>
<sequence length="189" mass="22176">MHEQLAKYILSKVAVNDRQLETILSYFKVLTSQKNEILLTEGDISKRMFFVGKGCLRVYFIQEDGLEATRHLAFENAWATALMSFIKQTPSKEYIQAVEPTTLLYISHNDFYYLLEAIPGWEKFYRSYLEYAYINNTDRLMTFITMNAAERYKLLLQENPIIVQRLPNKMVASYLNISQETLSRLKSKI</sequence>
<protein>
    <submittedName>
        <fullName evidence="2">Crp/Fnr family transcriptional regulator</fullName>
    </submittedName>
</protein>
<feature type="domain" description="Cyclic nucleotide-binding" evidence="1">
    <location>
        <begin position="15"/>
        <end position="115"/>
    </location>
</feature>
<accession>A0ABV2T995</accession>
<dbReference type="InterPro" id="IPR014710">
    <property type="entry name" value="RmlC-like_jellyroll"/>
</dbReference>
<evidence type="ECO:0000313" key="2">
    <source>
        <dbReference type="EMBL" id="MET6999190.1"/>
    </source>
</evidence>
<dbReference type="SUPFAM" id="SSF51206">
    <property type="entry name" value="cAMP-binding domain-like"/>
    <property type="match status" value="1"/>
</dbReference>
<dbReference type="PROSITE" id="PS50042">
    <property type="entry name" value="CNMP_BINDING_3"/>
    <property type="match status" value="1"/>
</dbReference>
<dbReference type="Proteomes" id="UP001549749">
    <property type="component" value="Unassembled WGS sequence"/>
</dbReference>
<dbReference type="InterPro" id="IPR000595">
    <property type="entry name" value="cNMP-bd_dom"/>
</dbReference>
<reference evidence="2 3" key="1">
    <citation type="submission" date="2024-06" db="EMBL/GenBank/DDBJ databases">
        <title>Chitinophaga defluvii sp. nov., isolated from municipal sewage.</title>
        <authorList>
            <person name="Zhang L."/>
        </authorList>
    </citation>
    <scope>NUCLEOTIDE SEQUENCE [LARGE SCALE GENOMIC DNA]</scope>
    <source>
        <strain evidence="2 3">H8</strain>
    </source>
</reference>
<dbReference type="Pfam" id="PF00027">
    <property type="entry name" value="cNMP_binding"/>
    <property type="match status" value="1"/>
</dbReference>
<comment type="caution">
    <text evidence="2">The sequence shown here is derived from an EMBL/GenBank/DDBJ whole genome shotgun (WGS) entry which is preliminary data.</text>
</comment>
<dbReference type="RefSeq" id="WP_354661758.1">
    <property type="nucleotide sequence ID" value="NZ_JBEXAC010000002.1"/>
</dbReference>
<keyword evidence="3" id="KW-1185">Reference proteome</keyword>